<proteinExistence type="predicted"/>
<gene>
    <name evidence="2" type="ORF">SAMN00808754_1635</name>
</gene>
<evidence type="ECO:0000313" key="3">
    <source>
        <dbReference type="Proteomes" id="UP000192569"/>
    </source>
</evidence>
<dbReference type="AlphaFoldDB" id="A0A1W1VTR4"/>
<feature type="region of interest" description="Disordered" evidence="1">
    <location>
        <begin position="42"/>
        <end position="99"/>
    </location>
</feature>
<protein>
    <submittedName>
        <fullName evidence="2">Uncharacterized protein</fullName>
    </submittedName>
</protein>
<feature type="compositionally biased region" description="Basic and acidic residues" evidence="1">
    <location>
        <begin position="68"/>
        <end position="79"/>
    </location>
</feature>
<organism evidence="2 3">
    <name type="scientific">Thermanaeromonas toyohensis ToBE</name>
    <dbReference type="NCBI Taxonomy" id="698762"/>
    <lineage>
        <taxon>Bacteria</taxon>
        <taxon>Bacillati</taxon>
        <taxon>Bacillota</taxon>
        <taxon>Clostridia</taxon>
        <taxon>Neomoorellales</taxon>
        <taxon>Neomoorellaceae</taxon>
        <taxon>Thermanaeromonas</taxon>
    </lineage>
</organism>
<dbReference type="EMBL" id="LT838272">
    <property type="protein sequence ID" value="SMB96762.1"/>
    <property type="molecule type" value="Genomic_DNA"/>
</dbReference>
<reference evidence="2 3" key="1">
    <citation type="submission" date="2017-04" db="EMBL/GenBank/DDBJ databases">
        <authorList>
            <person name="Afonso C.L."/>
            <person name="Miller P.J."/>
            <person name="Scott M.A."/>
            <person name="Spackman E."/>
            <person name="Goraichik I."/>
            <person name="Dimitrov K.M."/>
            <person name="Suarez D.L."/>
            <person name="Swayne D.E."/>
        </authorList>
    </citation>
    <scope>NUCLEOTIDE SEQUENCE [LARGE SCALE GENOMIC DNA]</scope>
    <source>
        <strain evidence="2 3">ToBE</strain>
    </source>
</reference>
<feature type="compositionally biased region" description="Basic and acidic residues" evidence="1">
    <location>
        <begin position="13"/>
        <end position="27"/>
    </location>
</feature>
<evidence type="ECO:0000313" key="2">
    <source>
        <dbReference type="EMBL" id="SMB96762.1"/>
    </source>
</evidence>
<sequence>MCAVVGVPVDGPQKTDRPGGSDCERNNACGHKKEVQAAQVAVAEEAGDAGGAGQKEGGEPARVPAEGVGERAGGHEFHSPRRYRERTPGSTGSPLRGVR</sequence>
<dbReference type="Proteomes" id="UP000192569">
    <property type="component" value="Chromosome I"/>
</dbReference>
<keyword evidence="3" id="KW-1185">Reference proteome</keyword>
<name>A0A1W1VTR4_9FIRM</name>
<dbReference type="STRING" id="698762.SAMN00808754_1635"/>
<evidence type="ECO:0000256" key="1">
    <source>
        <dbReference type="SAM" id="MobiDB-lite"/>
    </source>
</evidence>
<accession>A0A1W1VTR4</accession>
<feature type="region of interest" description="Disordered" evidence="1">
    <location>
        <begin position="1"/>
        <end position="27"/>
    </location>
</feature>